<feature type="compositionally biased region" description="Basic and acidic residues" evidence="1">
    <location>
        <begin position="55"/>
        <end position="73"/>
    </location>
</feature>
<gene>
    <name evidence="2" type="ORF">K469DRAFT_685031</name>
</gene>
<evidence type="ECO:0000313" key="3">
    <source>
        <dbReference type="Proteomes" id="UP000800200"/>
    </source>
</evidence>
<accession>A0A6A6ECN9</accession>
<keyword evidence="3" id="KW-1185">Reference proteome</keyword>
<organism evidence="2 3">
    <name type="scientific">Zopfia rhizophila CBS 207.26</name>
    <dbReference type="NCBI Taxonomy" id="1314779"/>
    <lineage>
        <taxon>Eukaryota</taxon>
        <taxon>Fungi</taxon>
        <taxon>Dikarya</taxon>
        <taxon>Ascomycota</taxon>
        <taxon>Pezizomycotina</taxon>
        <taxon>Dothideomycetes</taxon>
        <taxon>Dothideomycetes incertae sedis</taxon>
        <taxon>Zopfiaceae</taxon>
        <taxon>Zopfia</taxon>
    </lineage>
</organism>
<evidence type="ECO:0000256" key="1">
    <source>
        <dbReference type="SAM" id="MobiDB-lite"/>
    </source>
</evidence>
<dbReference type="AlphaFoldDB" id="A0A6A6ECN9"/>
<dbReference type="Proteomes" id="UP000800200">
    <property type="component" value="Unassembled WGS sequence"/>
</dbReference>
<evidence type="ECO:0000313" key="2">
    <source>
        <dbReference type="EMBL" id="KAF2188308.1"/>
    </source>
</evidence>
<reference evidence="2" key="1">
    <citation type="journal article" date="2020" name="Stud. Mycol.">
        <title>101 Dothideomycetes genomes: a test case for predicting lifestyles and emergence of pathogens.</title>
        <authorList>
            <person name="Haridas S."/>
            <person name="Albert R."/>
            <person name="Binder M."/>
            <person name="Bloem J."/>
            <person name="Labutti K."/>
            <person name="Salamov A."/>
            <person name="Andreopoulos B."/>
            <person name="Baker S."/>
            <person name="Barry K."/>
            <person name="Bills G."/>
            <person name="Bluhm B."/>
            <person name="Cannon C."/>
            <person name="Castanera R."/>
            <person name="Culley D."/>
            <person name="Daum C."/>
            <person name="Ezra D."/>
            <person name="Gonzalez J."/>
            <person name="Henrissat B."/>
            <person name="Kuo A."/>
            <person name="Liang C."/>
            <person name="Lipzen A."/>
            <person name="Lutzoni F."/>
            <person name="Magnuson J."/>
            <person name="Mondo S."/>
            <person name="Nolan M."/>
            <person name="Ohm R."/>
            <person name="Pangilinan J."/>
            <person name="Park H.-J."/>
            <person name="Ramirez L."/>
            <person name="Alfaro M."/>
            <person name="Sun H."/>
            <person name="Tritt A."/>
            <person name="Yoshinaga Y."/>
            <person name="Zwiers L.-H."/>
            <person name="Turgeon B."/>
            <person name="Goodwin S."/>
            <person name="Spatafora J."/>
            <person name="Crous P."/>
            <person name="Grigoriev I."/>
        </authorList>
    </citation>
    <scope>NUCLEOTIDE SEQUENCE</scope>
    <source>
        <strain evidence="2">CBS 207.26</strain>
    </source>
</reference>
<dbReference type="OrthoDB" id="3782326at2759"/>
<protein>
    <submittedName>
        <fullName evidence="2">Uncharacterized protein</fullName>
    </submittedName>
</protein>
<dbReference type="EMBL" id="ML994624">
    <property type="protein sequence ID" value="KAF2188308.1"/>
    <property type="molecule type" value="Genomic_DNA"/>
</dbReference>
<feature type="compositionally biased region" description="Low complexity" evidence="1">
    <location>
        <begin position="22"/>
        <end position="31"/>
    </location>
</feature>
<feature type="region of interest" description="Disordered" evidence="1">
    <location>
        <begin position="1"/>
        <end position="108"/>
    </location>
</feature>
<sequence length="147" mass="16022">MDSFKSAMKKFFRPAIPGGKVNPYANPQNPNRNPPQAPPATTITNAFKGPASPRGSRDYLAEAREAVGRDRVTGKKKAAVSSSAHGESSDSKVRNVRGGGGARNGTRYDLFVQEMKERKAGNYAQPTEYYAPPAKPMTEYYAPDARR</sequence>
<feature type="region of interest" description="Disordered" evidence="1">
    <location>
        <begin position="123"/>
        <end position="147"/>
    </location>
</feature>
<proteinExistence type="predicted"/>
<name>A0A6A6ECN9_9PEZI</name>